<name>A0A428IYY3_9BACT</name>
<evidence type="ECO:0000313" key="6">
    <source>
        <dbReference type="Proteomes" id="UP000280066"/>
    </source>
</evidence>
<dbReference type="Gene3D" id="3.30.70.100">
    <property type="match status" value="1"/>
</dbReference>
<dbReference type="InterPro" id="IPR009057">
    <property type="entry name" value="Homeodomain-like_sf"/>
</dbReference>
<evidence type="ECO:0000313" key="5">
    <source>
        <dbReference type="EMBL" id="RSK24492.1"/>
    </source>
</evidence>
<dbReference type="SUPFAM" id="SSF46689">
    <property type="entry name" value="Homeodomain-like"/>
    <property type="match status" value="1"/>
</dbReference>
<dbReference type="OrthoDB" id="952277at2"/>
<comment type="caution">
    <text evidence="5">The sequence shown here is derived from an EMBL/GenBank/DDBJ whole genome shotgun (WGS) entry which is preliminary data.</text>
</comment>
<feature type="domain" description="HTH araC/xylS-type" evidence="4">
    <location>
        <begin position="122"/>
        <end position="191"/>
    </location>
</feature>
<dbReference type="Proteomes" id="UP000280066">
    <property type="component" value="Unassembled WGS sequence"/>
</dbReference>
<dbReference type="EMBL" id="RWIS01000016">
    <property type="protein sequence ID" value="RSK24492.1"/>
    <property type="molecule type" value="Genomic_DNA"/>
</dbReference>
<dbReference type="PROSITE" id="PS00041">
    <property type="entry name" value="HTH_ARAC_FAMILY_1"/>
    <property type="match status" value="1"/>
</dbReference>
<dbReference type="GO" id="GO:0046872">
    <property type="term" value="F:metal ion binding"/>
    <property type="evidence" value="ECO:0007669"/>
    <property type="project" value="InterPro"/>
</dbReference>
<dbReference type="GO" id="GO:0043565">
    <property type="term" value="F:sequence-specific DNA binding"/>
    <property type="evidence" value="ECO:0007669"/>
    <property type="project" value="InterPro"/>
</dbReference>
<organism evidence="5 6">
    <name type="scientific">Hymenobacter metallilatus</name>
    <dbReference type="NCBI Taxonomy" id="2493666"/>
    <lineage>
        <taxon>Bacteria</taxon>
        <taxon>Pseudomonadati</taxon>
        <taxon>Bacteroidota</taxon>
        <taxon>Cytophagia</taxon>
        <taxon>Cytophagales</taxon>
        <taxon>Hymenobacteraceae</taxon>
        <taxon>Hymenobacter</taxon>
    </lineage>
</organism>
<keyword evidence="2" id="KW-0238">DNA-binding</keyword>
<evidence type="ECO:0000259" key="4">
    <source>
        <dbReference type="PROSITE" id="PS01124"/>
    </source>
</evidence>
<dbReference type="Pfam" id="PF12833">
    <property type="entry name" value="HTH_18"/>
    <property type="match status" value="1"/>
</dbReference>
<dbReference type="RefSeq" id="WP_125433304.1">
    <property type="nucleotide sequence ID" value="NZ_RWIS01000016.1"/>
</dbReference>
<dbReference type="GO" id="GO:0003700">
    <property type="term" value="F:DNA-binding transcription factor activity"/>
    <property type="evidence" value="ECO:0007669"/>
    <property type="project" value="InterPro"/>
</dbReference>
<reference evidence="5 6" key="1">
    <citation type="submission" date="2018-12" db="EMBL/GenBank/DDBJ databases">
        <authorList>
            <person name="Feng G."/>
            <person name="Zhu H."/>
        </authorList>
    </citation>
    <scope>NUCLEOTIDE SEQUENCE [LARGE SCALE GENOMIC DNA]</scope>
    <source>
        <strain evidence="5 6">9PBR-2</strain>
    </source>
</reference>
<dbReference type="AlphaFoldDB" id="A0A428IYY3"/>
<gene>
    <name evidence="5" type="ORF">EI290_19260</name>
</gene>
<proteinExistence type="predicted"/>
<keyword evidence="3" id="KW-0804">Transcription</keyword>
<dbReference type="SMART" id="SM00342">
    <property type="entry name" value="HTH_ARAC"/>
    <property type="match status" value="1"/>
</dbReference>
<dbReference type="Gene3D" id="1.10.10.60">
    <property type="entry name" value="Homeodomain-like"/>
    <property type="match status" value="1"/>
</dbReference>
<dbReference type="InterPro" id="IPR036163">
    <property type="entry name" value="HMA_dom_sf"/>
</dbReference>
<dbReference type="SUPFAM" id="SSF55008">
    <property type="entry name" value="HMA, heavy metal-associated domain"/>
    <property type="match status" value="1"/>
</dbReference>
<keyword evidence="1" id="KW-0805">Transcription regulation</keyword>
<evidence type="ECO:0000256" key="1">
    <source>
        <dbReference type="ARBA" id="ARBA00023015"/>
    </source>
</evidence>
<evidence type="ECO:0000256" key="2">
    <source>
        <dbReference type="ARBA" id="ARBA00023125"/>
    </source>
</evidence>
<accession>A0A428IYY3</accession>
<keyword evidence="6" id="KW-1185">Reference proteome</keyword>
<dbReference type="InterPro" id="IPR018062">
    <property type="entry name" value="HTH_AraC-typ_CS"/>
</dbReference>
<evidence type="ECO:0000256" key="3">
    <source>
        <dbReference type="ARBA" id="ARBA00023163"/>
    </source>
</evidence>
<dbReference type="PANTHER" id="PTHR43280:SF2">
    <property type="entry name" value="HTH-TYPE TRANSCRIPTIONAL REGULATOR EXSA"/>
    <property type="match status" value="1"/>
</dbReference>
<dbReference type="PANTHER" id="PTHR43280">
    <property type="entry name" value="ARAC-FAMILY TRANSCRIPTIONAL REGULATOR"/>
    <property type="match status" value="1"/>
</dbReference>
<dbReference type="PROSITE" id="PS01124">
    <property type="entry name" value="HTH_ARAC_FAMILY_2"/>
    <property type="match status" value="1"/>
</dbReference>
<protein>
    <submittedName>
        <fullName evidence="5">AraC family transcriptional regulator</fullName>
    </submittedName>
</protein>
<dbReference type="InterPro" id="IPR018060">
    <property type="entry name" value="HTH_AraC"/>
</dbReference>
<sequence>MTLSAGLPPSAPDTSRLFIGNMVCPQCSRVVQRRLEELGLQVQLVTLGTADVLTPPGGELPLAAVRAALEEAGFALVEDPARQLVEQTKTLVLELVRYTAPTELTHNFSYYLSQRLQRDYHYLSQLFSAHEGLTLEKYIIRQKVECAKELLSYQDATVAAVAQQLGYSSAAYLTNQFKQVTGLSPTEFQRLGPGSAGRRSLDDLI</sequence>